<feature type="chain" id="PRO_5029889668" evidence="2">
    <location>
        <begin position="18"/>
        <end position="79"/>
    </location>
</feature>
<feature type="region of interest" description="Disordered" evidence="1">
    <location>
        <begin position="46"/>
        <end position="79"/>
    </location>
</feature>
<feature type="compositionally biased region" description="Low complexity" evidence="1">
    <location>
        <begin position="53"/>
        <end position="68"/>
    </location>
</feature>
<dbReference type="InParanoid" id="A0A7J7CG18"/>
<dbReference type="PANTHER" id="PTHR33528">
    <property type="entry name" value="OS07G0239500 PROTEIN"/>
    <property type="match status" value="1"/>
</dbReference>
<comment type="caution">
    <text evidence="3">The sequence shown here is derived from an EMBL/GenBank/DDBJ whole genome shotgun (WGS) entry which is preliminary data.</text>
</comment>
<accession>A0A7J7CG18</accession>
<evidence type="ECO:0000256" key="2">
    <source>
        <dbReference type="SAM" id="SignalP"/>
    </source>
</evidence>
<dbReference type="AlphaFoldDB" id="A0A7J7CG18"/>
<protein>
    <submittedName>
        <fullName evidence="3">Uncharacterized protein</fullName>
    </submittedName>
</protein>
<dbReference type="EMBL" id="JAAARO010000017">
    <property type="protein sequence ID" value="KAF5732927.1"/>
    <property type="molecule type" value="Genomic_DNA"/>
</dbReference>
<keyword evidence="2" id="KW-0732">Signal</keyword>
<dbReference type="InterPro" id="IPR027854">
    <property type="entry name" value="STMP1"/>
</dbReference>
<feature type="compositionally biased region" description="Basic and acidic residues" evidence="1">
    <location>
        <begin position="70"/>
        <end position="79"/>
    </location>
</feature>
<evidence type="ECO:0000313" key="4">
    <source>
        <dbReference type="Proteomes" id="UP000593562"/>
    </source>
</evidence>
<feature type="signal peptide" evidence="2">
    <location>
        <begin position="1"/>
        <end position="17"/>
    </location>
</feature>
<organism evidence="3 4">
    <name type="scientific">Tripterygium wilfordii</name>
    <name type="common">Thunder God vine</name>
    <dbReference type="NCBI Taxonomy" id="458696"/>
    <lineage>
        <taxon>Eukaryota</taxon>
        <taxon>Viridiplantae</taxon>
        <taxon>Streptophyta</taxon>
        <taxon>Embryophyta</taxon>
        <taxon>Tracheophyta</taxon>
        <taxon>Spermatophyta</taxon>
        <taxon>Magnoliopsida</taxon>
        <taxon>eudicotyledons</taxon>
        <taxon>Gunneridae</taxon>
        <taxon>Pentapetalae</taxon>
        <taxon>rosids</taxon>
        <taxon>fabids</taxon>
        <taxon>Celastrales</taxon>
        <taxon>Celastraceae</taxon>
        <taxon>Tripterygium</taxon>
    </lineage>
</organism>
<dbReference type="Proteomes" id="UP000593562">
    <property type="component" value="Unassembled WGS sequence"/>
</dbReference>
<proteinExistence type="predicted"/>
<evidence type="ECO:0000313" key="3">
    <source>
        <dbReference type="EMBL" id="KAF5732927.1"/>
    </source>
</evidence>
<gene>
    <name evidence="3" type="ORF">HS088_TW17G00460</name>
</gene>
<name>A0A7J7CG18_TRIWF</name>
<keyword evidence="4" id="KW-1185">Reference proteome</keyword>
<dbReference type="Pfam" id="PF15054">
    <property type="entry name" value="DUF4535"/>
    <property type="match status" value="1"/>
</dbReference>
<dbReference type="PANTHER" id="PTHR33528:SF14">
    <property type="entry name" value="SOLUTE CARRIER FAMILY 35 MEMBER A4"/>
    <property type="match status" value="1"/>
</dbReference>
<evidence type="ECO:0000256" key="1">
    <source>
        <dbReference type="SAM" id="MobiDB-lite"/>
    </source>
</evidence>
<reference evidence="3 4" key="1">
    <citation type="journal article" date="2020" name="Nat. Commun.">
        <title>Genome of Tripterygium wilfordii and identification of cytochrome P450 involved in triptolide biosynthesis.</title>
        <authorList>
            <person name="Tu L."/>
            <person name="Su P."/>
            <person name="Zhang Z."/>
            <person name="Gao L."/>
            <person name="Wang J."/>
            <person name="Hu T."/>
            <person name="Zhou J."/>
            <person name="Zhang Y."/>
            <person name="Zhao Y."/>
            <person name="Liu Y."/>
            <person name="Song Y."/>
            <person name="Tong Y."/>
            <person name="Lu Y."/>
            <person name="Yang J."/>
            <person name="Xu C."/>
            <person name="Jia M."/>
            <person name="Peters R.J."/>
            <person name="Huang L."/>
            <person name="Gao W."/>
        </authorList>
    </citation>
    <scope>NUCLEOTIDE SEQUENCE [LARGE SCALE GENOMIC DNA]</scope>
    <source>
        <strain evidence="4">cv. XIE 37</strain>
        <tissue evidence="3">Leaf</tissue>
    </source>
</reference>
<sequence>MGLISSSFSFMLGGLCGIYIAQNYNVPSIRRLSNTGLAMAQQIEETYRRPDKTPAAAAATTTNATATTRSSDKSESDRA</sequence>